<dbReference type="InterPro" id="IPR013517">
    <property type="entry name" value="FG-GAP"/>
</dbReference>
<evidence type="ECO:0000313" key="3">
    <source>
        <dbReference type="EMBL" id="MDM4015714.1"/>
    </source>
</evidence>
<dbReference type="Pfam" id="PF07593">
    <property type="entry name" value="UnbV_ASPIC"/>
    <property type="match status" value="1"/>
</dbReference>
<evidence type="ECO:0000256" key="1">
    <source>
        <dbReference type="ARBA" id="ARBA00022729"/>
    </source>
</evidence>
<organism evidence="3 4">
    <name type="scientific">Roseiconus lacunae</name>
    <dbReference type="NCBI Taxonomy" id="2605694"/>
    <lineage>
        <taxon>Bacteria</taxon>
        <taxon>Pseudomonadati</taxon>
        <taxon>Planctomycetota</taxon>
        <taxon>Planctomycetia</taxon>
        <taxon>Pirellulales</taxon>
        <taxon>Pirellulaceae</taxon>
        <taxon>Roseiconus</taxon>
    </lineage>
</organism>
<dbReference type="Gene3D" id="2.130.10.130">
    <property type="entry name" value="Integrin alpha, N-terminal"/>
    <property type="match status" value="2"/>
</dbReference>
<dbReference type="PROSITE" id="PS51257">
    <property type="entry name" value="PROKAR_LIPOPROTEIN"/>
    <property type="match status" value="1"/>
</dbReference>
<dbReference type="PANTHER" id="PTHR16026">
    <property type="entry name" value="CARTILAGE ACIDIC PROTEIN 1"/>
    <property type="match status" value="1"/>
</dbReference>
<name>A0ABT7PGU3_9BACT</name>
<proteinExistence type="predicted"/>
<dbReference type="SUPFAM" id="SSF48452">
    <property type="entry name" value="TPR-like"/>
    <property type="match status" value="1"/>
</dbReference>
<comment type="caution">
    <text evidence="3">The sequence shown here is derived from an EMBL/GenBank/DDBJ whole genome shotgun (WGS) entry which is preliminary data.</text>
</comment>
<dbReference type="RefSeq" id="WP_289163226.1">
    <property type="nucleotide sequence ID" value="NZ_JASZZN010000006.1"/>
</dbReference>
<dbReference type="Gene3D" id="1.25.40.10">
    <property type="entry name" value="Tetratricopeptide repeat domain"/>
    <property type="match status" value="2"/>
</dbReference>
<evidence type="ECO:0000313" key="4">
    <source>
        <dbReference type="Proteomes" id="UP001239462"/>
    </source>
</evidence>
<evidence type="ECO:0000259" key="2">
    <source>
        <dbReference type="Pfam" id="PF07593"/>
    </source>
</evidence>
<gene>
    <name evidence="3" type="ORF">QTN89_09755</name>
</gene>
<dbReference type="InterPro" id="IPR028994">
    <property type="entry name" value="Integrin_alpha_N"/>
</dbReference>
<dbReference type="Pfam" id="PF13517">
    <property type="entry name" value="FG-GAP_3"/>
    <property type="match status" value="3"/>
</dbReference>
<accession>A0ABT7PGU3</accession>
<reference evidence="3 4" key="1">
    <citation type="submission" date="2023-06" db="EMBL/GenBank/DDBJ databases">
        <title>Roseiconus lacunae JC819 isolated from Gulf of Mannar region, Tamil Nadu.</title>
        <authorList>
            <person name="Pk S."/>
            <person name="Ch S."/>
            <person name="Ch V.R."/>
        </authorList>
    </citation>
    <scope>NUCLEOTIDE SEQUENCE [LARGE SCALE GENOMIC DNA]</scope>
    <source>
        <strain evidence="3 4">JC819</strain>
    </source>
</reference>
<sequence>MNRWRVTSVSLTLVISIASLLVLTGCDETGREDQNAAPRTLSAPQDTSLSLAKRAINRQDLRSAETHLRDHLITHPDDLTAIEISGDVANALRKHGMSASFYREALELSDTANLALLDKFTRMQVSRGQVFSAVDALTAFIDRFPDEPQARFDLVGLLNLIGLPERSIDSLRWLTKQGGGGLDSLLVLANPTRVEPDVQWCKEKLKQPDADRRLEYSLARFEALKLRWEHVIDRTDRILNRHTNFLPAYLLYGRALVETGQIERIPEWNRNVPDGVQHEAEYWSVVGNWAQLTGQHGLAVKSFLNVQTLAPTLYPTDLTALHQSLLHLGRPEDASIVAEQVNRFSRLRDNLKTFLERKADSQSAAIMVAESLADLGRLWEADGWCKLALTLSVDKIDDLRPRFESIRSRLKSETSWIASSHQLERLINLDGVDDQTIVGPKTPPLALPSSDANSSTAPFFDDQSRERNFIHTCELAPETKEEGHWIYQSVGGGVGIVDFDLDGFPDIAITMLDGAPLKTNSSPNRLFRNLGDRFNESGQLASYRDNGFSQGITVGDINEDGFPDIFDSNIGTNRLYINNGDGTFQEAAVTRGLSDNSWTTSAMIADLDGDSIADLFATNYCAGLEPYQVPCQNRGRHSTCPPLQFEAERDRVWRGNGDGTFSDVSDVWLNQSTPGRGLGLVGGFFDERPGMDIYVANDMSVNHLWSPERREGHFRLSDIAAVRGVGLSGQSHSQASMGIATADADGDGDTDFFVTHFADDHNTFYEQVASGIWKDQSYLSQLGQPSMKLLGFGTEWADFDNNGTQELVVANGHVDNVYRSDVGFRMPAQLFYRQSDGKWVEHDRADLGDYFRRDHLGRALVTGDIDRDGRVDLIVTHLYEPSVLLINRSDPSGNSIGILLKSTQSQRDAIGASVKARIGNRDATFALTAGDGYMCSNQRRISIGIGSHRQAQNVTVTWPSGFSQSFGNLEAGHDYLLVEDHDSAFQLEGHQ</sequence>
<protein>
    <submittedName>
        <fullName evidence="3">FG-GAP-like repeat-containing protein</fullName>
    </submittedName>
</protein>
<dbReference type="Proteomes" id="UP001239462">
    <property type="component" value="Unassembled WGS sequence"/>
</dbReference>
<keyword evidence="1" id="KW-0732">Signal</keyword>
<dbReference type="InterPro" id="IPR027039">
    <property type="entry name" value="Crtac1"/>
</dbReference>
<keyword evidence="4" id="KW-1185">Reference proteome</keyword>
<dbReference type="EMBL" id="JASZZN010000006">
    <property type="protein sequence ID" value="MDM4015714.1"/>
    <property type="molecule type" value="Genomic_DNA"/>
</dbReference>
<feature type="domain" description="ASPIC/UnbV" evidence="2">
    <location>
        <begin position="909"/>
        <end position="975"/>
    </location>
</feature>
<dbReference type="PANTHER" id="PTHR16026:SF0">
    <property type="entry name" value="CARTILAGE ACIDIC PROTEIN 1"/>
    <property type="match status" value="1"/>
</dbReference>
<dbReference type="InterPro" id="IPR011990">
    <property type="entry name" value="TPR-like_helical_dom_sf"/>
</dbReference>
<dbReference type="InterPro" id="IPR011519">
    <property type="entry name" value="UnbV_ASPIC"/>
</dbReference>
<dbReference type="SUPFAM" id="SSF69318">
    <property type="entry name" value="Integrin alpha N-terminal domain"/>
    <property type="match status" value="1"/>
</dbReference>